<gene>
    <name evidence="1" type="ORF">Ddye_015626</name>
</gene>
<dbReference type="EMBL" id="JANJYI010000005">
    <property type="protein sequence ID" value="KAK2648137.1"/>
    <property type="molecule type" value="Genomic_DNA"/>
</dbReference>
<comment type="caution">
    <text evidence="1">The sequence shown here is derived from an EMBL/GenBank/DDBJ whole genome shotgun (WGS) entry which is preliminary data.</text>
</comment>
<protein>
    <submittedName>
        <fullName evidence="1">Uncharacterized protein</fullName>
    </submittedName>
</protein>
<evidence type="ECO:0000313" key="1">
    <source>
        <dbReference type="EMBL" id="KAK2648137.1"/>
    </source>
</evidence>
<keyword evidence="2" id="KW-1185">Reference proteome</keyword>
<proteinExistence type="predicted"/>
<sequence>MELSLDPSWVYPIKPNRTFTTTAYNNVLKAKPNAKKWRHTPIHHYDKLSELFAKDRANGECAISAKEKVQQWERERSPNQVVDVEHLDEVNNNCSKYFSQQYNIQPTSVSK</sequence>
<dbReference type="AlphaFoldDB" id="A0AAD9WZG9"/>
<feature type="non-terminal residue" evidence="1">
    <location>
        <position position="111"/>
    </location>
</feature>
<evidence type="ECO:0000313" key="2">
    <source>
        <dbReference type="Proteomes" id="UP001280121"/>
    </source>
</evidence>
<name>A0AAD9WZG9_9ROSI</name>
<reference evidence="1" key="1">
    <citation type="journal article" date="2023" name="Plant J.">
        <title>Genome sequences and population genomics provide insights into the demographic history, inbreeding, and mutation load of two 'living fossil' tree species of Dipteronia.</title>
        <authorList>
            <person name="Feng Y."/>
            <person name="Comes H.P."/>
            <person name="Chen J."/>
            <person name="Zhu S."/>
            <person name="Lu R."/>
            <person name="Zhang X."/>
            <person name="Li P."/>
            <person name="Qiu J."/>
            <person name="Olsen K.M."/>
            <person name="Qiu Y."/>
        </authorList>
    </citation>
    <scope>NUCLEOTIDE SEQUENCE</scope>
    <source>
        <strain evidence="1">KIB01</strain>
    </source>
</reference>
<accession>A0AAD9WZG9</accession>
<organism evidence="1 2">
    <name type="scientific">Dipteronia dyeriana</name>
    <dbReference type="NCBI Taxonomy" id="168575"/>
    <lineage>
        <taxon>Eukaryota</taxon>
        <taxon>Viridiplantae</taxon>
        <taxon>Streptophyta</taxon>
        <taxon>Embryophyta</taxon>
        <taxon>Tracheophyta</taxon>
        <taxon>Spermatophyta</taxon>
        <taxon>Magnoliopsida</taxon>
        <taxon>eudicotyledons</taxon>
        <taxon>Gunneridae</taxon>
        <taxon>Pentapetalae</taxon>
        <taxon>rosids</taxon>
        <taxon>malvids</taxon>
        <taxon>Sapindales</taxon>
        <taxon>Sapindaceae</taxon>
        <taxon>Hippocastanoideae</taxon>
        <taxon>Acereae</taxon>
        <taxon>Dipteronia</taxon>
    </lineage>
</organism>
<dbReference type="Proteomes" id="UP001280121">
    <property type="component" value="Unassembled WGS sequence"/>
</dbReference>